<evidence type="ECO:0000313" key="2">
    <source>
        <dbReference type="Proteomes" id="UP000321306"/>
    </source>
</evidence>
<keyword evidence="2" id="KW-1185">Reference proteome</keyword>
<reference evidence="1 2" key="1">
    <citation type="submission" date="2019-07" db="EMBL/GenBank/DDBJ databases">
        <title>Whole genome shotgun sequence of Deinococcus cellulosilyticus NBRC 106333.</title>
        <authorList>
            <person name="Hosoyama A."/>
            <person name="Uohara A."/>
            <person name="Ohji S."/>
            <person name="Ichikawa N."/>
        </authorList>
    </citation>
    <scope>NUCLEOTIDE SEQUENCE [LARGE SCALE GENOMIC DNA]</scope>
    <source>
        <strain evidence="1 2">NBRC 106333</strain>
    </source>
</reference>
<gene>
    <name evidence="1" type="ORF">DC3_15180</name>
</gene>
<dbReference type="Proteomes" id="UP000321306">
    <property type="component" value="Unassembled WGS sequence"/>
</dbReference>
<comment type="caution">
    <text evidence="1">The sequence shown here is derived from an EMBL/GenBank/DDBJ whole genome shotgun (WGS) entry which is preliminary data.</text>
</comment>
<proteinExistence type="predicted"/>
<protein>
    <submittedName>
        <fullName evidence="1">Uncharacterized protein</fullName>
    </submittedName>
</protein>
<organism evidence="1 2">
    <name type="scientific">Deinococcus cellulosilyticus (strain DSM 18568 / NBRC 106333 / KACC 11606 / 5516J-15)</name>
    <dbReference type="NCBI Taxonomy" id="1223518"/>
    <lineage>
        <taxon>Bacteria</taxon>
        <taxon>Thermotogati</taxon>
        <taxon>Deinococcota</taxon>
        <taxon>Deinococci</taxon>
        <taxon>Deinococcales</taxon>
        <taxon>Deinococcaceae</taxon>
        <taxon>Deinococcus</taxon>
    </lineage>
</organism>
<dbReference type="EMBL" id="BJXB01000005">
    <property type="protein sequence ID" value="GEM45883.1"/>
    <property type="molecule type" value="Genomic_DNA"/>
</dbReference>
<accession>A0A511MZ63</accession>
<sequence length="112" mass="12783">MTLKNAVTITIEGHSDDLLNIIGGGFYEEFNPDAEDPKRPYFLVFSDGTLLKVHYNHEGCWEIRPQVKGSFFLEHQPYTDPDKDYSDKVFLQAGPTWVVGGSDFTRAIERKN</sequence>
<dbReference type="OrthoDB" id="4559212at2"/>
<evidence type="ECO:0000313" key="1">
    <source>
        <dbReference type="EMBL" id="GEM45883.1"/>
    </source>
</evidence>
<dbReference type="RefSeq" id="WP_146883567.1">
    <property type="nucleotide sequence ID" value="NZ_BJXB01000005.1"/>
</dbReference>
<name>A0A511MZ63_DEIC1</name>
<dbReference type="AlphaFoldDB" id="A0A511MZ63"/>